<keyword evidence="3" id="KW-1185">Reference proteome</keyword>
<feature type="transmembrane region" description="Helical" evidence="1">
    <location>
        <begin position="169"/>
        <end position="189"/>
    </location>
</feature>
<evidence type="ECO:0008006" key="4">
    <source>
        <dbReference type="Google" id="ProtNLM"/>
    </source>
</evidence>
<gene>
    <name evidence="2" type="ORF">FG385_10350</name>
</gene>
<dbReference type="EMBL" id="VDFW01000006">
    <property type="protein sequence ID" value="TNC27452.1"/>
    <property type="molecule type" value="Genomic_DNA"/>
</dbReference>
<feature type="transmembrane region" description="Helical" evidence="1">
    <location>
        <begin position="59"/>
        <end position="76"/>
    </location>
</feature>
<feature type="transmembrane region" description="Helical" evidence="1">
    <location>
        <begin position="303"/>
        <end position="322"/>
    </location>
</feature>
<evidence type="ECO:0000256" key="1">
    <source>
        <dbReference type="SAM" id="Phobius"/>
    </source>
</evidence>
<feature type="transmembrane region" description="Helical" evidence="1">
    <location>
        <begin position="334"/>
        <end position="352"/>
    </location>
</feature>
<comment type="caution">
    <text evidence="2">The sequence shown here is derived from an EMBL/GenBank/DDBJ whole genome shotgun (WGS) entry which is preliminary data.</text>
</comment>
<protein>
    <recommendedName>
        <fullName evidence="4">Glycosyltransferase RgtA/B/C/D-like domain-containing protein</fullName>
    </recommendedName>
</protein>
<accession>A0A5C4M592</accession>
<proteinExistence type="predicted"/>
<name>A0A5C4M592_9PSEU</name>
<evidence type="ECO:0000313" key="2">
    <source>
        <dbReference type="EMBL" id="TNC27452.1"/>
    </source>
</evidence>
<dbReference type="Proteomes" id="UP000305546">
    <property type="component" value="Unassembled WGS sequence"/>
</dbReference>
<keyword evidence="1" id="KW-0812">Transmembrane</keyword>
<sequence length="518" mass="55549">MAALVAVATTVLWTGLNHDVHYVLGCLRVAELPASAVFVHRPLGDRLFMAALSPLGSDALIRLGALVLLAGVVWWLRTALRRPEATLVATATGLALALAPNWDFLQPEWIASLLATAAVAGALWPRRLWFSALLGGFFAALAVLVKYTTLPAALIAIGVVLVLDRRRAFAMAAAAVPLGGALFALAVAIEPREWRWLHEFSVLNGASPLGGAPMDFTDLWRTVANEAVQAPLLALAPVSVVVIFRVVRGWWPVLPALGAAAVFAATLVQAQWFQYHLDALLPLSAGLWGFAVARWYSAFGRPPWALVLATAALAVAEPLAAAKSHSWRVSHAVTVYWVLIAVVALAVVAAALEPVRGGRPLFAVPVLVAVAALAVPVWPSSPYSFDFGWSDSTNADRVRAFTTTTAEMAGVRDAIGADTPVLYLTFGDVDYYLGNPTPCRYPSPVFLQRGMRLPEVRTLRSYAENAACLADPTPRYLVVAPAWFDLKALEPGLAGEISRSYDCERAITTDTLVVCPRR</sequence>
<reference evidence="2 3" key="1">
    <citation type="submission" date="2019-06" db="EMBL/GenBank/DDBJ databases">
        <title>Amycolatopsis alkalitolerans sp. nov., isolated from Gastrodia elata Blume.</title>
        <authorList>
            <person name="Narsing Rao M.P."/>
            <person name="Li W.J."/>
        </authorList>
    </citation>
    <scope>NUCLEOTIDE SEQUENCE [LARGE SCALE GENOMIC DNA]</scope>
    <source>
        <strain evidence="2 3">SYSUP0005</strain>
    </source>
</reference>
<feature type="transmembrane region" description="Helical" evidence="1">
    <location>
        <begin position="358"/>
        <end position="378"/>
    </location>
</feature>
<evidence type="ECO:0000313" key="3">
    <source>
        <dbReference type="Proteomes" id="UP000305546"/>
    </source>
</evidence>
<organism evidence="2 3">
    <name type="scientific">Amycolatopsis alkalitolerans</name>
    <dbReference type="NCBI Taxonomy" id="2547244"/>
    <lineage>
        <taxon>Bacteria</taxon>
        <taxon>Bacillati</taxon>
        <taxon>Actinomycetota</taxon>
        <taxon>Actinomycetes</taxon>
        <taxon>Pseudonocardiales</taxon>
        <taxon>Pseudonocardiaceae</taxon>
        <taxon>Amycolatopsis</taxon>
    </lineage>
</organism>
<feature type="transmembrane region" description="Helical" evidence="1">
    <location>
        <begin position="230"/>
        <end position="247"/>
    </location>
</feature>
<feature type="transmembrane region" description="Helical" evidence="1">
    <location>
        <begin position="253"/>
        <end position="272"/>
    </location>
</feature>
<feature type="transmembrane region" description="Helical" evidence="1">
    <location>
        <begin position="108"/>
        <end position="125"/>
    </location>
</feature>
<keyword evidence="1" id="KW-1133">Transmembrane helix</keyword>
<feature type="transmembrane region" description="Helical" evidence="1">
    <location>
        <begin position="137"/>
        <end position="163"/>
    </location>
</feature>
<dbReference type="AlphaFoldDB" id="A0A5C4M592"/>
<keyword evidence="1" id="KW-0472">Membrane</keyword>